<dbReference type="Pfam" id="PF01048">
    <property type="entry name" value="PNP_UDP_1"/>
    <property type="match status" value="1"/>
</dbReference>
<dbReference type="InterPro" id="IPR019963">
    <property type="entry name" value="FL_hydrolase_MqnB"/>
</dbReference>
<comment type="pathway">
    <text evidence="1">Quinol/quinone metabolism; menaquinone biosynthesis.</text>
</comment>
<dbReference type="EC" id="3.2.2.26" evidence="1 2"/>
<dbReference type="NCBIfam" id="TIGR03664">
    <property type="entry name" value="fut_nucase"/>
    <property type="match status" value="1"/>
</dbReference>
<dbReference type="EMBL" id="VLLG01000002">
    <property type="protein sequence ID" value="TWI90757.1"/>
    <property type="molecule type" value="Genomic_DNA"/>
</dbReference>
<keyword evidence="5" id="KW-1185">Reference proteome</keyword>
<dbReference type="InterPro" id="IPR035994">
    <property type="entry name" value="Nucleoside_phosphorylase_sf"/>
</dbReference>
<comment type="caution">
    <text evidence="4">The sequence shown here is derived from an EMBL/GenBank/DDBJ whole genome shotgun (WGS) entry which is preliminary data.</text>
</comment>
<evidence type="ECO:0000256" key="2">
    <source>
        <dbReference type="NCBIfam" id="TIGR03664"/>
    </source>
</evidence>
<dbReference type="GO" id="GO:0008782">
    <property type="term" value="F:adenosylhomocysteine nucleosidase activity"/>
    <property type="evidence" value="ECO:0007669"/>
    <property type="project" value="TreeGrafter"/>
</dbReference>
<feature type="domain" description="Nucleoside phosphorylase" evidence="3">
    <location>
        <begin position="51"/>
        <end position="213"/>
    </location>
</feature>
<dbReference type="SUPFAM" id="SSF53167">
    <property type="entry name" value="Purine and uridine phosphorylases"/>
    <property type="match status" value="1"/>
</dbReference>
<name>A0A562TAU2_CHIJA</name>
<gene>
    <name evidence="1" type="primary">mqnB</name>
    <name evidence="4" type="ORF">LX66_0117</name>
</gene>
<dbReference type="HAMAP" id="MF_00991">
    <property type="entry name" value="MqnB"/>
    <property type="match status" value="1"/>
</dbReference>
<protein>
    <recommendedName>
        <fullName evidence="1 2">Futalosine hydrolase</fullName>
        <shortName evidence="1">FL hydrolase</shortName>
        <ecNumber evidence="1 2">3.2.2.26</ecNumber>
    </recommendedName>
    <alternativeName>
        <fullName evidence="1">Futalosine nucleosidase</fullName>
    </alternativeName>
    <alternativeName>
        <fullName evidence="1">Menaquinone biosynthetic enzyme MqnB</fullName>
    </alternativeName>
</protein>
<evidence type="ECO:0000313" key="5">
    <source>
        <dbReference type="Proteomes" id="UP000316778"/>
    </source>
</evidence>
<dbReference type="Gene3D" id="3.40.50.1580">
    <property type="entry name" value="Nucleoside phosphorylase domain"/>
    <property type="match status" value="1"/>
</dbReference>
<evidence type="ECO:0000259" key="3">
    <source>
        <dbReference type="Pfam" id="PF01048"/>
    </source>
</evidence>
<evidence type="ECO:0000256" key="1">
    <source>
        <dbReference type="HAMAP-Rule" id="MF_00991"/>
    </source>
</evidence>
<keyword evidence="1 4" id="KW-0378">Hydrolase</keyword>
<dbReference type="RefSeq" id="WP_145709945.1">
    <property type="nucleotide sequence ID" value="NZ_BAAAFY010000001.1"/>
</dbReference>
<dbReference type="UniPathway" id="UPA00079"/>
<comment type="catalytic activity">
    <reaction evidence="1">
        <text>futalosine + H2O = dehypoxanthine futalosine + hypoxanthine</text>
        <dbReference type="Rhea" id="RHEA:25904"/>
        <dbReference type="ChEBI" id="CHEBI:15377"/>
        <dbReference type="ChEBI" id="CHEBI:17368"/>
        <dbReference type="ChEBI" id="CHEBI:58863"/>
        <dbReference type="ChEBI" id="CHEBI:58864"/>
        <dbReference type="EC" id="3.2.2.26"/>
    </reaction>
</comment>
<dbReference type="AlphaFoldDB" id="A0A562TAU2"/>
<keyword evidence="1" id="KW-0474">Menaquinone biosynthesis</keyword>
<dbReference type="OrthoDB" id="9788270at2"/>
<sequence>MRILVIAATSLEIKPFQEYLATRGAPRGCQVDTCIGGIGLMHTAWRLGKQLVRQKPDIALQAGIAGSFRHDWPLGQVVTVGREQLGDLGVDDAGTFKDLFDTGLWTAGTPPFEGTGLVNTFSGLPLVPVMPVAAGVSVNTVSGSLPLIARLREKYAPDIESMEGAAFHYACLQEQVPFLQLRSISNYVEVRDKSKWNIPLAVETLNSALIKYVEEIGSRK</sequence>
<dbReference type="GO" id="GO:0009234">
    <property type="term" value="P:menaquinone biosynthetic process"/>
    <property type="evidence" value="ECO:0007669"/>
    <property type="project" value="UniProtKB-UniRule"/>
</dbReference>
<organism evidence="4 5">
    <name type="scientific">Chitinophaga japonensis</name>
    <name type="common">Flexibacter japonensis</name>
    <dbReference type="NCBI Taxonomy" id="104662"/>
    <lineage>
        <taxon>Bacteria</taxon>
        <taxon>Pseudomonadati</taxon>
        <taxon>Bacteroidota</taxon>
        <taxon>Chitinophagia</taxon>
        <taxon>Chitinophagales</taxon>
        <taxon>Chitinophagaceae</taxon>
        <taxon>Chitinophaga</taxon>
    </lineage>
</organism>
<evidence type="ECO:0000313" key="4">
    <source>
        <dbReference type="EMBL" id="TWI90757.1"/>
    </source>
</evidence>
<dbReference type="GO" id="GO:0009116">
    <property type="term" value="P:nucleoside metabolic process"/>
    <property type="evidence" value="ECO:0007669"/>
    <property type="project" value="InterPro"/>
</dbReference>
<comment type="function">
    <text evidence="1">Catalyzes the hydrolysis of futalosine (FL) to dehypoxanthine futalosine (DHFL) and hypoxanthine, a step in the biosynthesis of menaquinone (MK, vitamin K2).</text>
</comment>
<dbReference type="PANTHER" id="PTHR46832:SF2">
    <property type="entry name" value="FUTALOSINE HYDROLASE"/>
    <property type="match status" value="1"/>
</dbReference>
<dbReference type="CDD" id="cd17766">
    <property type="entry name" value="futalosine_nucleosidase_MqnB"/>
    <property type="match status" value="1"/>
</dbReference>
<accession>A0A562TAU2</accession>
<dbReference type="GO" id="GO:0005829">
    <property type="term" value="C:cytosol"/>
    <property type="evidence" value="ECO:0007669"/>
    <property type="project" value="TreeGrafter"/>
</dbReference>
<comment type="similarity">
    <text evidence="1">Belongs to the PNP/UDP phosphorylase family. Futalosine hydrolase subfamily.</text>
</comment>
<dbReference type="GO" id="GO:0008930">
    <property type="term" value="F:methylthioadenosine nucleosidase activity"/>
    <property type="evidence" value="ECO:0007669"/>
    <property type="project" value="TreeGrafter"/>
</dbReference>
<dbReference type="GO" id="GO:0019284">
    <property type="term" value="P:L-methionine salvage from S-adenosylmethionine"/>
    <property type="evidence" value="ECO:0007669"/>
    <property type="project" value="TreeGrafter"/>
</dbReference>
<dbReference type="InterPro" id="IPR000845">
    <property type="entry name" value="Nucleoside_phosphorylase_d"/>
</dbReference>
<proteinExistence type="inferred from homology"/>
<dbReference type="Proteomes" id="UP000316778">
    <property type="component" value="Unassembled WGS sequence"/>
</dbReference>
<dbReference type="PANTHER" id="PTHR46832">
    <property type="entry name" value="5'-METHYLTHIOADENOSINE/S-ADENOSYLHOMOCYSTEINE NUCLEOSIDASE"/>
    <property type="match status" value="1"/>
</dbReference>
<reference evidence="4 5" key="1">
    <citation type="journal article" date="2013" name="Stand. Genomic Sci.">
        <title>Genomic Encyclopedia of Type Strains, Phase I: The one thousand microbial genomes (KMG-I) project.</title>
        <authorList>
            <person name="Kyrpides N.C."/>
            <person name="Woyke T."/>
            <person name="Eisen J.A."/>
            <person name="Garrity G."/>
            <person name="Lilburn T.G."/>
            <person name="Beck B.J."/>
            <person name="Whitman W.B."/>
            <person name="Hugenholtz P."/>
            <person name="Klenk H.P."/>
        </authorList>
    </citation>
    <scope>NUCLEOTIDE SEQUENCE [LARGE SCALE GENOMIC DNA]</scope>
    <source>
        <strain evidence="4 5">DSM 13484</strain>
    </source>
</reference>